<dbReference type="AlphaFoldDB" id="A0A7I8DJX7"/>
<dbReference type="EMBL" id="AP023368">
    <property type="protein sequence ID" value="BCJ97987.1"/>
    <property type="molecule type" value="Genomic_DNA"/>
</dbReference>
<dbReference type="Proteomes" id="UP000515703">
    <property type="component" value="Chromosome"/>
</dbReference>
<keyword evidence="2" id="KW-1185">Reference proteome</keyword>
<reference evidence="1 2" key="2">
    <citation type="submission" date="2020-08" db="EMBL/GenBank/DDBJ databases">
        <authorList>
            <person name="Ueki A."/>
            <person name="Tonouchi A."/>
        </authorList>
    </citation>
    <scope>NUCLEOTIDE SEQUENCE [LARGE SCALE GENOMIC DNA]</scope>
    <source>
        <strain evidence="1 2">CTTW</strain>
    </source>
</reference>
<organism evidence="1 2">
    <name type="scientific">Anaerocolumna chitinilytica</name>
    <dbReference type="NCBI Taxonomy" id="1727145"/>
    <lineage>
        <taxon>Bacteria</taxon>
        <taxon>Bacillati</taxon>
        <taxon>Bacillota</taxon>
        <taxon>Clostridia</taxon>
        <taxon>Lachnospirales</taxon>
        <taxon>Lachnospiraceae</taxon>
        <taxon>Anaerocolumna</taxon>
    </lineage>
</organism>
<proteinExistence type="predicted"/>
<sequence>MASRLQKLHLDYKSGISFTNIQLSIINNASRFTKWHLALQLTEEFVDLLDNLINI</sequence>
<reference evidence="1 2" key="1">
    <citation type="submission" date="2020-08" db="EMBL/GenBank/DDBJ databases">
        <title>Draft genome sequencing of an Anaerocolumna strain isolated from anoxic soil subjected to BSD treatment.</title>
        <authorList>
            <person name="Uek A."/>
            <person name="Tonouchi A."/>
        </authorList>
    </citation>
    <scope>NUCLEOTIDE SEQUENCE [LARGE SCALE GENOMIC DNA]</scope>
    <source>
        <strain evidence="1 2">CTTW</strain>
    </source>
</reference>
<evidence type="ECO:0000313" key="1">
    <source>
        <dbReference type="EMBL" id="BCJ97987.1"/>
    </source>
</evidence>
<evidence type="ECO:0000313" key="2">
    <source>
        <dbReference type="Proteomes" id="UP000515703"/>
    </source>
</evidence>
<name>A0A7I8DJX7_9FIRM</name>
<accession>A0A7I8DJX7</accession>
<gene>
    <name evidence="1" type="ORF">bsdcttw_10280</name>
</gene>
<dbReference type="KEGG" id="acht:bsdcttw_10280"/>
<protein>
    <submittedName>
        <fullName evidence="1">Uncharacterized protein</fullName>
    </submittedName>
</protein>